<name>A0ABU2KNW9_9ACTN</name>
<organism evidence="2 3">
    <name type="scientific">Streptomonospora wellingtoniae</name>
    <dbReference type="NCBI Taxonomy" id="3075544"/>
    <lineage>
        <taxon>Bacteria</taxon>
        <taxon>Bacillati</taxon>
        <taxon>Actinomycetota</taxon>
        <taxon>Actinomycetes</taxon>
        <taxon>Streptosporangiales</taxon>
        <taxon>Nocardiopsidaceae</taxon>
        <taxon>Streptomonospora</taxon>
    </lineage>
</organism>
<keyword evidence="3" id="KW-1185">Reference proteome</keyword>
<dbReference type="Pfam" id="PF09992">
    <property type="entry name" value="NAGPA"/>
    <property type="match status" value="1"/>
</dbReference>
<keyword evidence="2" id="KW-0326">Glycosidase</keyword>
<protein>
    <submittedName>
        <fullName evidence="2">Phosphodiester glycosidase family protein</fullName>
    </submittedName>
</protein>
<evidence type="ECO:0000313" key="3">
    <source>
        <dbReference type="Proteomes" id="UP001183226"/>
    </source>
</evidence>
<proteinExistence type="predicted"/>
<dbReference type="GO" id="GO:0016798">
    <property type="term" value="F:hydrolase activity, acting on glycosyl bonds"/>
    <property type="evidence" value="ECO:0007669"/>
    <property type="project" value="UniProtKB-KW"/>
</dbReference>
<gene>
    <name evidence="2" type="ORF">RM446_02505</name>
</gene>
<dbReference type="EMBL" id="JAVREK010000002">
    <property type="protein sequence ID" value="MDT0300976.1"/>
    <property type="molecule type" value="Genomic_DNA"/>
</dbReference>
<dbReference type="PANTHER" id="PTHR40446:SF2">
    <property type="entry name" value="N-ACETYLGLUCOSAMINE-1-PHOSPHODIESTER ALPHA-N-ACETYLGLUCOSAMINIDASE"/>
    <property type="match status" value="1"/>
</dbReference>
<dbReference type="InterPro" id="IPR018711">
    <property type="entry name" value="NAGPA"/>
</dbReference>
<feature type="domain" description="Phosphodiester glycosidase" evidence="1">
    <location>
        <begin position="218"/>
        <end position="388"/>
    </location>
</feature>
<reference evidence="3" key="1">
    <citation type="submission" date="2023-07" db="EMBL/GenBank/DDBJ databases">
        <title>30 novel species of actinomycetes from the DSMZ collection.</title>
        <authorList>
            <person name="Nouioui I."/>
        </authorList>
    </citation>
    <scope>NUCLEOTIDE SEQUENCE [LARGE SCALE GENOMIC DNA]</scope>
    <source>
        <strain evidence="3">DSM 45055</strain>
    </source>
</reference>
<dbReference type="PANTHER" id="PTHR40446">
    <property type="entry name" value="N-ACETYLGLUCOSAMINE-1-PHOSPHODIESTER ALPHA-N-ACETYLGLUCOSAMINIDASE"/>
    <property type="match status" value="1"/>
</dbReference>
<dbReference type="Proteomes" id="UP001183226">
    <property type="component" value="Unassembled WGS sequence"/>
</dbReference>
<sequence length="738" mass="75790">MADTLRSVIITWRCRPFAVRPLIRLEVSAVFHRAAAAALVLVSVLWPAAPAAAAADAAPREVPVAPGVVLAPAGADHAFGMLSVDLSGPAQVAYVGGGSVTESAPLAELAASPGTVAAVNGDFFDSGASNAPLGAAVRDGAVLKSPAAGHRHVAAIDAAGRGGIHRAEFSGTADLPGSDLDVDRLNSHEVPADGTGVFTGAWGAHPRSRAAGSGPVTELVVAGGEVRDVRRSAGEGAVEPGTRVLLGRGAAAERLAEVEPGARVGLDYTLRTAGSVPHTAVGGRNVLLRDGRVTAADDGARHPRTAIGFSRDGRRMFALVADGRVPETEGATLREAAERLRAAGAHEALELDGGGSATLLAREPGTREAVPHNRPGEALRAVSNGLAVRAPEGGGRARGVWVRPVLRARPEPGSALPVRPDPRRVFSGLSRALAARPYDSAYGPAPSAAPRWTSEGGGVAEGLFRAGEPGRARVAARIGGARGALGLRVLPGPDRLETDPGVLAFADASAPGRPLVVDGVAPDGTRAPVEPAEAEITVEPRRLAGVTRRDDGSVLVEPETGEGRGSVTIAAGGRSAEVPLVIGSRRVRLADFEDAGSWRAETYRAASAEVGPAVGREGRGLGLDYDFTGERRNRAAYAAAPAPLPAGGTAFGFRLRVRGDGNGALLALTVSDAEGGRRSVYGPRIDWKGWREAEFGVPEGTAHPVAVERVYLVETRSAEQYRGRVVFDDLRASVALDG</sequence>
<comment type="caution">
    <text evidence="2">The sequence shown here is derived from an EMBL/GenBank/DDBJ whole genome shotgun (WGS) entry which is preliminary data.</text>
</comment>
<evidence type="ECO:0000313" key="2">
    <source>
        <dbReference type="EMBL" id="MDT0300976.1"/>
    </source>
</evidence>
<evidence type="ECO:0000259" key="1">
    <source>
        <dbReference type="Pfam" id="PF09992"/>
    </source>
</evidence>
<accession>A0ABU2KNW9</accession>
<keyword evidence="2" id="KW-0378">Hydrolase</keyword>